<gene>
    <name evidence="2" type="ORF">CWB99_23855</name>
</gene>
<feature type="chain" id="PRO_5024404586" evidence="1">
    <location>
        <begin position="18"/>
        <end position="107"/>
    </location>
</feature>
<accession>A0A5S3WEI7</accession>
<protein>
    <submittedName>
        <fullName evidence="2">Uncharacterized protein</fullName>
    </submittedName>
</protein>
<organism evidence="2 3">
    <name type="scientific">Pseudoalteromonas rubra</name>
    <dbReference type="NCBI Taxonomy" id="43658"/>
    <lineage>
        <taxon>Bacteria</taxon>
        <taxon>Pseudomonadati</taxon>
        <taxon>Pseudomonadota</taxon>
        <taxon>Gammaproteobacteria</taxon>
        <taxon>Alteromonadales</taxon>
        <taxon>Pseudoalteromonadaceae</taxon>
        <taxon>Pseudoalteromonas</taxon>
    </lineage>
</organism>
<dbReference type="EMBL" id="PNCI01000120">
    <property type="protein sequence ID" value="TMP22741.1"/>
    <property type="molecule type" value="Genomic_DNA"/>
</dbReference>
<reference evidence="3" key="2">
    <citation type="submission" date="2019-06" db="EMBL/GenBank/DDBJ databases">
        <title>Co-occurence of chitin degradation, pigmentation and bioactivity in marine Pseudoalteromonas.</title>
        <authorList>
            <person name="Sonnenschein E.C."/>
            <person name="Bech P.K."/>
        </authorList>
    </citation>
    <scope>NUCLEOTIDE SEQUENCE [LARGE SCALE GENOMIC DNA]</scope>
    <source>
        <strain evidence="3">S2676</strain>
    </source>
</reference>
<sequence length="107" mass="12043">MNFLVLMNFLVSVSLHASTFKLVGETGSSKNLILEQLGNPTELEEFTAPNFQIRGIVPATCSVNSLQEIEVWAYKREGGFYQLIFKENDLVCLRWSSGPEPFSNIQL</sequence>
<keyword evidence="1" id="KW-0732">Signal</keyword>
<dbReference type="Proteomes" id="UP000310249">
    <property type="component" value="Unassembled WGS sequence"/>
</dbReference>
<evidence type="ECO:0000313" key="2">
    <source>
        <dbReference type="EMBL" id="TMP22741.1"/>
    </source>
</evidence>
<comment type="caution">
    <text evidence="2">The sequence shown here is derived from an EMBL/GenBank/DDBJ whole genome shotgun (WGS) entry which is preliminary data.</text>
</comment>
<evidence type="ECO:0000256" key="1">
    <source>
        <dbReference type="SAM" id="SignalP"/>
    </source>
</evidence>
<proteinExistence type="predicted"/>
<evidence type="ECO:0000313" key="3">
    <source>
        <dbReference type="Proteomes" id="UP000310249"/>
    </source>
</evidence>
<reference evidence="2 3" key="1">
    <citation type="submission" date="2018-01" db="EMBL/GenBank/DDBJ databases">
        <authorList>
            <person name="Paulsen S."/>
            <person name="Gram L.K."/>
        </authorList>
    </citation>
    <scope>NUCLEOTIDE SEQUENCE [LARGE SCALE GENOMIC DNA]</scope>
    <source>
        <strain evidence="2 3">S2676</strain>
    </source>
</reference>
<name>A0A5S3WEI7_9GAMM</name>
<dbReference type="AlphaFoldDB" id="A0A5S3WEI7"/>
<feature type="signal peptide" evidence="1">
    <location>
        <begin position="1"/>
        <end position="17"/>
    </location>
</feature>